<evidence type="ECO:0000313" key="2">
    <source>
        <dbReference type="Proteomes" id="UP000253517"/>
    </source>
</evidence>
<organism evidence="1 2">
    <name type="scientific">Schleiferia thermophila</name>
    <dbReference type="NCBI Taxonomy" id="884107"/>
    <lineage>
        <taxon>Bacteria</taxon>
        <taxon>Pseudomonadati</taxon>
        <taxon>Bacteroidota</taxon>
        <taxon>Flavobacteriia</taxon>
        <taxon>Flavobacteriales</taxon>
        <taxon>Schleiferiaceae</taxon>
        <taxon>Schleiferia</taxon>
    </lineage>
</organism>
<name>A0A369A3J0_9FLAO</name>
<dbReference type="InterPro" id="IPR036465">
    <property type="entry name" value="vWFA_dom_sf"/>
</dbReference>
<dbReference type="CDD" id="cd00198">
    <property type="entry name" value="vWFA"/>
    <property type="match status" value="1"/>
</dbReference>
<accession>A0A369A3J0</accession>
<gene>
    <name evidence="1" type="ORF">DES35_102346</name>
</gene>
<keyword evidence="2" id="KW-1185">Reference proteome</keyword>
<dbReference type="AlphaFoldDB" id="A0A369A3J0"/>
<comment type="caution">
    <text evidence="1">The sequence shown here is derived from an EMBL/GenBank/DDBJ whole genome shotgun (WGS) entry which is preliminary data.</text>
</comment>
<reference evidence="1 2" key="1">
    <citation type="submission" date="2018-07" db="EMBL/GenBank/DDBJ databases">
        <title>Genomic Encyclopedia of Type Strains, Phase IV (KMG-IV): sequencing the most valuable type-strain genomes for metagenomic binning, comparative biology and taxonomic classification.</title>
        <authorList>
            <person name="Goeker M."/>
        </authorList>
    </citation>
    <scope>NUCLEOTIDE SEQUENCE [LARGE SCALE GENOMIC DNA]</scope>
    <source>
        <strain evidence="1 2">DSM 21410</strain>
    </source>
</reference>
<dbReference type="Gene3D" id="3.40.50.410">
    <property type="entry name" value="von Willebrand factor, type A domain"/>
    <property type="match status" value="1"/>
</dbReference>
<dbReference type="SUPFAM" id="SSF53300">
    <property type="entry name" value="vWA-like"/>
    <property type="match status" value="1"/>
</dbReference>
<dbReference type="EMBL" id="QPJS01000002">
    <property type="protein sequence ID" value="RCX03890.1"/>
    <property type="molecule type" value="Genomic_DNA"/>
</dbReference>
<evidence type="ECO:0000313" key="1">
    <source>
        <dbReference type="EMBL" id="RCX03890.1"/>
    </source>
</evidence>
<proteinExistence type="predicted"/>
<dbReference type="Proteomes" id="UP000253517">
    <property type="component" value="Unassembled WGS sequence"/>
</dbReference>
<protein>
    <submittedName>
        <fullName evidence="1">Uncharacterized protein DUF58</fullName>
    </submittedName>
</protein>
<sequence length="379" mass="43844">MQFIRLIRSQRTMKGYRFSIYTGKEKSPFERYLDIFKEMLLYTSGDVDEAIDWLRELDKQYDISGDPSYKTDQFLEDLKKRGLLREEIRPDGRISQVPSARMEQLIRQNALEQIFGKLRKTPKGNHKTKKSGTGDEMSENFRPYTFGDSISSIDWNMSLLNAQRNSEIENFQIREEDLVVRETFHNSQVSTVLMIDISHSMILYGEDRITPAKKVALALSELIKIRYPKDTLDLLVFGDDAWPVSIGEIPYLQVGPYHTNTVAGLQLAIDILRKRKATNKQIFMITDGKPSCIKEPDGTYYKNSFGLDDYIVGRCLNMAAQCRRLNIPITTFMIARDPYLQQFVKKFTQANKGKALYVGLKNLGEIILEDFEKNRIKKI</sequence>